<organism evidence="1 2">
    <name type="scientific">Vibrio cholerae</name>
    <dbReference type="NCBI Taxonomy" id="666"/>
    <lineage>
        <taxon>Bacteria</taxon>
        <taxon>Pseudomonadati</taxon>
        <taxon>Pseudomonadota</taxon>
        <taxon>Gammaproteobacteria</taxon>
        <taxon>Vibrionales</taxon>
        <taxon>Vibrionaceae</taxon>
        <taxon>Vibrio</taxon>
    </lineage>
</organism>
<protein>
    <submittedName>
        <fullName evidence="1">Uncharacterized protein</fullName>
    </submittedName>
</protein>
<dbReference type="Proteomes" id="UP000044806">
    <property type="component" value="Unassembled WGS sequence"/>
</dbReference>
<sequence length="77" mass="9011">MDAFSKGRGFEFRTRVTPRFIQLLDDVGHGGYTKVFIGVIDRAKSAQELCIANQRFQIFAVLLSDSFHHRIRFWVHR</sequence>
<reference evidence="1 2" key="1">
    <citation type="submission" date="2015-07" db="EMBL/GenBank/DDBJ databases">
        <authorList>
            <consortium name="Pathogen Informatics"/>
        </authorList>
    </citation>
    <scope>NUCLEOTIDE SEQUENCE [LARGE SCALE GENOMIC DNA]</scope>
    <source>
        <strain evidence="1 2">A51</strain>
    </source>
</reference>
<dbReference type="AlphaFoldDB" id="A0A655X9K2"/>
<evidence type="ECO:0000313" key="1">
    <source>
        <dbReference type="EMBL" id="CSA45071.1"/>
    </source>
</evidence>
<accession>A0A655X9K2</accession>
<gene>
    <name evidence="1" type="ORF">ERS013165_01600</name>
</gene>
<evidence type="ECO:0000313" key="2">
    <source>
        <dbReference type="Proteomes" id="UP000044806"/>
    </source>
</evidence>
<name>A0A655X9K2_VIBCL</name>
<dbReference type="EMBL" id="CWOW01000007">
    <property type="protein sequence ID" value="CSA45071.1"/>
    <property type="molecule type" value="Genomic_DNA"/>
</dbReference>
<proteinExistence type="predicted"/>